<dbReference type="PANTHER" id="PTHR10302">
    <property type="entry name" value="SINGLE-STRANDED DNA-BINDING PROTEIN"/>
    <property type="match status" value="1"/>
</dbReference>
<proteinExistence type="inferred from homology"/>
<evidence type="ECO:0000313" key="5">
    <source>
        <dbReference type="EMBL" id="OGC14023.1"/>
    </source>
</evidence>
<feature type="region of interest" description="Disordered" evidence="4">
    <location>
        <begin position="103"/>
        <end position="129"/>
    </location>
</feature>
<evidence type="ECO:0000256" key="2">
    <source>
        <dbReference type="HAMAP-Rule" id="MF_00984"/>
    </source>
</evidence>
<dbReference type="GO" id="GO:0006310">
    <property type="term" value="P:DNA recombination"/>
    <property type="evidence" value="ECO:0007669"/>
    <property type="project" value="UniProtKB-UniRule"/>
</dbReference>
<dbReference type="InterPro" id="IPR011344">
    <property type="entry name" value="ssDNA-bd"/>
</dbReference>
<accession>A0A1F4S2R1</accession>
<dbReference type="Pfam" id="PF00436">
    <property type="entry name" value="SSB"/>
    <property type="match status" value="1"/>
</dbReference>
<dbReference type="GO" id="GO:0006260">
    <property type="term" value="P:DNA replication"/>
    <property type="evidence" value="ECO:0007669"/>
    <property type="project" value="UniProtKB-UniRule"/>
</dbReference>
<keyword evidence="2" id="KW-0227">DNA damage</keyword>
<evidence type="ECO:0000313" key="6">
    <source>
        <dbReference type="Proteomes" id="UP000177905"/>
    </source>
</evidence>
<protein>
    <recommendedName>
        <fullName evidence="2 3">Single-stranded DNA-binding protein</fullName>
        <shortName evidence="2">SSB</shortName>
    </recommendedName>
</protein>
<dbReference type="CDD" id="cd04496">
    <property type="entry name" value="SSB_OBF"/>
    <property type="match status" value="1"/>
</dbReference>
<dbReference type="HAMAP" id="MF_00984">
    <property type="entry name" value="SSB"/>
    <property type="match status" value="1"/>
</dbReference>
<dbReference type="PROSITE" id="PS50935">
    <property type="entry name" value="SSB"/>
    <property type="match status" value="1"/>
</dbReference>
<dbReference type="GO" id="GO:0003697">
    <property type="term" value="F:single-stranded DNA binding"/>
    <property type="evidence" value="ECO:0007669"/>
    <property type="project" value="UniProtKB-UniRule"/>
</dbReference>
<name>A0A1F4S2R1_UNCSA</name>
<dbReference type="NCBIfam" id="TIGR00621">
    <property type="entry name" value="ssb"/>
    <property type="match status" value="1"/>
</dbReference>
<comment type="function">
    <text evidence="2">Plays an important role in DNA replication, recombination and repair. Binds to ssDNA and to an array of partner proteins to recruit them to their sites of action during DNA metabolism.</text>
</comment>
<gene>
    <name evidence="5" type="ORF">A2290_02405</name>
</gene>
<dbReference type="GO" id="GO:0006281">
    <property type="term" value="P:DNA repair"/>
    <property type="evidence" value="ECO:0007669"/>
    <property type="project" value="UniProtKB-UniRule"/>
</dbReference>
<dbReference type="SUPFAM" id="SSF50249">
    <property type="entry name" value="Nucleic acid-binding proteins"/>
    <property type="match status" value="1"/>
</dbReference>
<reference evidence="5 6" key="1">
    <citation type="journal article" date="2016" name="Nat. Commun.">
        <title>Thousands of microbial genomes shed light on interconnected biogeochemical processes in an aquifer system.</title>
        <authorList>
            <person name="Anantharaman K."/>
            <person name="Brown C.T."/>
            <person name="Hug L.A."/>
            <person name="Sharon I."/>
            <person name="Castelle C.J."/>
            <person name="Probst A.J."/>
            <person name="Thomas B.C."/>
            <person name="Singh A."/>
            <person name="Wilkins M.J."/>
            <person name="Karaoz U."/>
            <person name="Brodie E.L."/>
            <person name="Williams K.H."/>
            <person name="Hubbard S.S."/>
            <person name="Banfield J.F."/>
        </authorList>
    </citation>
    <scope>NUCLEOTIDE SEQUENCE [LARGE SCALE GENOMIC DNA]</scope>
</reference>
<evidence type="ECO:0000256" key="4">
    <source>
        <dbReference type="SAM" id="MobiDB-lite"/>
    </source>
</evidence>
<dbReference type="Gene3D" id="2.40.50.140">
    <property type="entry name" value="Nucleic acid-binding proteins"/>
    <property type="match status" value="1"/>
</dbReference>
<comment type="subunit">
    <text evidence="2">Homotetramer.</text>
</comment>
<comment type="caution">
    <text evidence="5">The sequence shown here is derived from an EMBL/GenBank/DDBJ whole genome shotgun (WGS) entry which is preliminary data.</text>
</comment>
<feature type="short sequence motif" description="Important for interaction with partner proteins" evidence="2">
    <location>
        <begin position="124"/>
        <end position="129"/>
    </location>
</feature>
<evidence type="ECO:0000256" key="3">
    <source>
        <dbReference type="PIRNR" id="PIRNR002070"/>
    </source>
</evidence>
<dbReference type="PANTHER" id="PTHR10302:SF27">
    <property type="entry name" value="SINGLE-STRANDED DNA-BINDING PROTEIN"/>
    <property type="match status" value="1"/>
</dbReference>
<dbReference type="InterPro" id="IPR000424">
    <property type="entry name" value="Primosome_PriB/ssb"/>
</dbReference>
<dbReference type="EMBL" id="MEUA01000044">
    <property type="protein sequence ID" value="OGC14023.1"/>
    <property type="molecule type" value="Genomic_DNA"/>
</dbReference>
<comment type="caution">
    <text evidence="2">Lacks conserved residue(s) required for the propagation of feature annotation.</text>
</comment>
<dbReference type="Proteomes" id="UP000177905">
    <property type="component" value="Unassembled WGS sequence"/>
</dbReference>
<evidence type="ECO:0000256" key="1">
    <source>
        <dbReference type="ARBA" id="ARBA00023125"/>
    </source>
</evidence>
<dbReference type="GO" id="GO:0009295">
    <property type="term" value="C:nucleoid"/>
    <property type="evidence" value="ECO:0007669"/>
    <property type="project" value="TreeGrafter"/>
</dbReference>
<keyword evidence="2" id="KW-0233">DNA recombination</keyword>
<dbReference type="InterPro" id="IPR012340">
    <property type="entry name" value="NA-bd_OB-fold"/>
</dbReference>
<dbReference type="PIRSF" id="PIRSF002070">
    <property type="entry name" value="SSB"/>
    <property type="match status" value="1"/>
</dbReference>
<keyword evidence="2" id="KW-0234">DNA repair</keyword>
<dbReference type="AlphaFoldDB" id="A0A1F4S2R1"/>
<keyword evidence="2" id="KW-0235">DNA replication</keyword>
<organism evidence="5 6">
    <name type="scientific">candidate division WOR-1 bacterium RIFOXYB2_FULL_36_35</name>
    <dbReference type="NCBI Taxonomy" id="1802578"/>
    <lineage>
        <taxon>Bacteria</taxon>
        <taxon>Bacillati</taxon>
        <taxon>Saganbacteria</taxon>
    </lineage>
</organism>
<sequence>MYNRVFLVGNLARDPELRYTPAGVAVARFAIAVNRPKKGGDSQADFISVVAWRRLAEICAEYLKKGRQVAVSGRLEIRTFTGKDGQPRSFSEVTLDDMQMLGKRTDEPGKAENVSVNSSEEQADEEIPF</sequence>
<keyword evidence="1 2" id="KW-0238">DNA-binding</keyword>